<dbReference type="Proteomes" id="UP001497516">
    <property type="component" value="Chromosome 2"/>
</dbReference>
<evidence type="ECO:0000313" key="2">
    <source>
        <dbReference type="Proteomes" id="UP001497516"/>
    </source>
</evidence>
<reference evidence="1 2" key="1">
    <citation type="submission" date="2024-04" db="EMBL/GenBank/DDBJ databases">
        <authorList>
            <person name="Fracassetti M."/>
        </authorList>
    </citation>
    <scope>NUCLEOTIDE SEQUENCE [LARGE SCALE GENOMIC DNA]</scope>
</reference>
<organism evidence="1 2">
    <name type="scientific">Linum trigynum</name>
    <dbReference type="NCBI Taxonomy" id="586398"/>
    <lineage>
        <taxon>Eukaryota</taxon>
        <taxon>Viridiplantae</taxon>
        <taxon>Streptophyta</taxon>
        <taxon>Embryophyta</taxon>
        <taxon>Tracheophyta</taxon>
        <taxon>Spermatophyta</taxon>
        <taxon>Magnoliopsida</taxon>
        <taxon>eudicotyledons</taxon>
        <taxon>Gunneridae</taxon>
        <taxon>Pentapetalae</taxon>
        <taxon>rosids</taxon>
        <taxon>fabids</taxon>
        <taxon>Malpighiales</taxon>
        <taxon>Linaceae</taxon>
        <taxon>Linum</taxon>
    </lineage>
</organism>
<sequence length="87" mass="9792">MLYIDTHHLQALFRVWSAAAGDLVARDDSLFCAKSVFPQNEAFVVRLPVRSRQCSLAARALSMPATTRRFVFNASAIARLKRRNANQ</sequence>
<gene>
    <name evidence="1" type="ORF">LTRI10_LOCUS10477</name>
</gene>
<keyword evidence="2" id="KW-1185">Reference proteome</keyword>
<dbReference type="EMBL" id="OZ034815">
    <property type="protein sequence ID" value="CAL1366092.1"/>
    <property type="molecule type" value="Genomic_DNA"/>
</dbReference>
<accession>A0AAV2D3Z1</accession>
<name>A0AAV2D3Z1_9ROSI</name>
<protein>
    <submittedName>
        <fullName evidence="1">Uncharacterized protein</fullName>
    </submittedName>
</protein>
<proteinExistence type="predicted"/>
<dbReference type="AlphaFoldDB" id="A0AAV2D3Z1"/>
<evidence type="ECO:0000313" key="1">
    <source>
        <dbReference type="EMBL" id="CAL1366092.1"/>
    </source>
</evidence>